<keyword evidence="3" id="KW-0378">Hydrolase</keyword>
<keyword evidence="4" id="KW-0862">Zinc</keyword>
<evidence type="ECO:0000256" key="2">
    <source>
        <dbReference type="ARBA" id="ARBA00022723"/>
    </source>
</evidence>
<dbReference type="Proteomes" id="UP001055105">
    <property type="component" value="Unassembled WGS sequence"/>
</dbReference>
<evidence type="ECO:0000313" key="10">
    <source>
        <dbReference type="Proteomes" id="UP001055105"/>
    </source>
</evidence>
<dbReference type="CDD" id="cd08071">
    <property type="entry name" value="MPN_DUF2466"/>
    <property type="match status" value="1"/>
</dbReference>
<dbReference type="PANTHER" id="PTHR30471">
    <property type="entry name" value="DNA REPAIR PROTEIN RADC"/>
    <property type="match status" value="1"/>
</dbReference>
<evidence type="ECO:0000256" key="1">
    <source>
        <dbReference type="ARBA" id="ARBA00022670"/>
    </source>
</evidence>
<dbReference type="Proteomes" id="UP001181347">
    <property type="component" value="Unassembled WGS sequence"/>
</dbReference>
<reference evidence="9" key="2">
    <citation type="submission" date="2023-10" db="EMBL/GenBank/DDBJ databases">
        <title>Genome Sequence of the Bacteria from From Gut Wall in Crohn's Disease.</title>
        <authorList>
            <person name="Rodriguez-Palacios A."/>
        </authorList>
    </citation>
    <scope>NUCLEOTIDE SEQUENCE</scope>
    <source>
        <strain evidence="9">CavFT-hAR58</strain>
    </source>
</reference>
<evidence type="ECO:0000256" key="4">
    <source>
        <dbReference type="ARBA" id="ARBA00022833"/>
    </source>
</evidence>
<feature type="domain" description="MPN" evidence="7">
    <location>
        <begin position="88"/>
        <end position="210"/>
    </location>
</feature>
<dbReference type="GeneID" id="79838582"/>
<evidence type="ECO:0000259" key="7">
    <source>
        <dbReference type="PROSITE" id="PS50249"/>
    </source>
</evidence>
<keyword evidence="2" id="KW-0479">Metal-binding</keyword>
<dbReference type="Gene3D" id="3.40.140.10">
    <property type="entry name" value="Cytidine Deaminase, domain 2"/>
    <property type="match status" value="1"/>
</dbReference>
<reference evidence="8" key="1">
    <citation type="submission" date="2022-01" db="EMBL/GenBank/DDBJ databases">
        <title>Novel bile acid biosynthetic pathways are enriched in the microbiome of centenarians.</title>
        <authorList>
            <person name="Sato Y."/>
            <person name="Atarashi K."/>
            <person name="Plichta R.D."/>
            <person name="Arai Y."/>
            <person name="Sasajima S."/>
            <person name="Kearney M.S."/>
            <person name="Suda W."/>
            <person name="Takeshita K."/>
            <person name="Sasaki T."/>
            <person name="Okamoto S."/>
            <person name="Skelly N.A."/>
            <person name="Okamura Y."/>
            <person name="Vlamakis H."/>
            <person name="Li Y."/>
            <person name="Tanoue T."/>
            <person name="Takei H."/>
            <person name="Nittono H."/>
            <person name="Narushima S."/>
            <person name="Irie J."/>
            <person name="Itoh H."/>
            <person name="Moriya K."/>
            <person name="Sugiura Y."/>
            <person name="Suematsu M."/>
            <person name="Moritoki N."/>
            <person name="Shibata S."/>
            <person name="Littman R.D."/>
            <person name="Fischbach A.M."/>
            <person name="Uwamino Y."/>
            <person name="Inoue T."/>
            <person name="Honda A."/>
            <person name="Hattori M."/>
            <person name="Murai T."/>
            <person name="Xavier J.R."/>
            <person name="Hirose N."/>
            <person name="Honda K."/>
        </authorList>
    </citation>
    <scope>NUCLEOTIDE SEQUENCE</scope>
    <source>
        <strain evidence="8">CE91-St16</strain>
    </source>
</reference>
<proteinExistence type="inferred from homology"/>
<dbReference type="InterPro" id="IPR001405">
    <property type="entry name" value="UPF0758"/>
</dbReference>
<organism evidence="8 10">
    <name type="scientific">Alistipes finegoldii</name>
    <dbReference type="NCBI Taxonomy" id="214856"/>
    <lineage>
        <taxon>Bacteria</taxon>
        <taxon>Pseudomonadati</taxon>
        <taxon>Bacteroidota</taxon>
        <taxon>Bacteroidia</taxon>
        <taxon>Bacteroidales</taxon>
        <taxon>Rikenellaceae</taxon>
        <taxon>Alistipes</taxon>
    </lineage>
</organism>
<evidence type="ECO:0000256" key="5">
    <source>
        <dbReference type="ARBA" id="ARBA00023049"/>
    </source>
</evidence>
<keyword evidence="5" id="KW-0482">Metalloprotease</keyword>
<dbReference type="EMBL" id="JAWDES010000005">
    <property type="protein sequence ID" value="MDU0259764.1"/>
    <property type="molecule type" value="Genomic_DNA"/>
</dbReference>
<protein>
    <submittedName>
        <fullName evidence="8">DNA repair protein RadC</fullName>
    </submittedName>
</protein>
<dbReference type="InterPro" id="IPR037518">
    <property type="entry name" value="MPN"/>
</dbReference>
<dbReference type="PANTHER" id="PTHR30471:SF3">
    <property type="entry name" value="UPF0758 PROTEIN YEES-RELATED"/>
    <property type="match status" value="1"/>
</dbReference>
<comment type="similarity">
    <text evidence="6">Belongs to the UPF0758 family.</text>
</comment>
<dbReference type="GO" id="GO:0006508">
    <property type="term" value="P:proteolysis"/>
    <property type="evidence" value="ECO:0007669"/>
    <property type="project" value="UniProtKB-KW"/>
</dbReference>
<name>A0AA37KMK8_9BACT</name>
<dbReference type="AlphaFoldDB" id="A0AA37KMK8"/>
<dbReference type="InterPro" id="IPR025657">
    <property type="entry name" value="RadC_JAB"/>
</dbReference>
<dbReference type="Pfam" id="PF04002">
    <property type="entry name" value="RadC"/>
    <property type="match status" value="1"/>
</dbReference>
<keyword evidence="1" id="KW-0645">Protease</keyword>
<dbReference type="EMBL" id="BQOL01000001">
    <property type="protein sequence ID" value="GKI18735.1"/>
    <property type="molecule type" value="Genomic_DNA"/>
</dbReference>
<dbReference type="RefSeq" id="WP_009598873.1">
    <property type="nucleotide sequence ID" value="NZ_AP025581.1"/>
</dbReference>
<evidence type="ECO:0000313" key="9">
    <source>
        <dbReference type="EMBL" id="MDU0259764.1"/>
    </source>
</evidence>
<dbReference type="InterPro" id="IPR020891">
    <property type="entry name" value="UPF0758_CS"/>
</dbReference>
<accession>A0AA37KMK8</accession>
<evidence type="ECO:0000256" key="6">
    <source>
        <dbReference type="RuleBase" id="RU003797"/>
    </source>
</evidence>
<evidence type="ECO:0000256" key="3">
    <source>
        <dbReference type="ARBA" id="ARBA00022801"/>
    </source>
</evidence>
<dbReference type="GO" id="GO:0008237">
    <property type="term" value="F:metallopeptidase activity"/>
    <property type="evidence" value="ECO:0007669"/>
    <property type="project" value="UniProtKB-KW"/>
</dbReference>
<dbReference type="GO" id="GO:0046872">
    <property type="term" value="F:metal ion binding"/>
    <property type="evidence" value="ECO:0007669"/>
    <property type="project" value="UniProtKB-KW"/>
</dbReference>
<dbReference type="NCBIfam" id="TIGR00608">
    <property type="entry name" value="radc"/>
    <property type="match status" value="1"/>
</dbReference>
<sequence length="211" mass="23032">MKTIADKMAARGVDALTDRELLSLLTEDEQSAEALLAAYGGSLARVGSEEAARLRMIGGLGLRRARMLLAAAELGRRITAARAAETDVVSSSDDVVRLFRPQLETLSHEECWAVYLTSSNRIIERQRVSQGGVQGTVVDHRLIIKRALELLATQLILIHNHPSGAAEASPQDKVLTERIAQAAALFDIRLLDHIIIAREGDFSFLREGLIS</sequence>
<dbReference type="PROSITE" id="PS01302">
    <property type="entry name" value="UPF0758"/>
    <property type="match status" value="1"/>
</dbReference>
<dbReference type="PROSITE" id="PS50249">
    <property type="entry name" value="MPN"/>
    <property type="match status" value="1"/>
</dbReference>
<evidence type="ECO:0000313" key="8">
    <source>
        <dbReference type="EMBL" id="GKI18735.1"/>
    </source>
</evidence>
<comment type="caution">
    <text evidence="8">The sequence shown here is derived from an EMBL/GenBank/DDBJ whole genome shotgun (WGS) entry which is preliminary data.</text>
</comment>
<gene>
    <name evidence="8" type="primary">radC</name>
    <name evidence="8" type="ORF">CE91St16_16430</name>
    <name evidence="9" type="ORF">RVH17_06500</name>
</gene>